<sequence length="145" mass="16613">MVDSKKKGARWEKDAVEILNREWPHTWKKVPGSGALGTILQIDELKADLIGRYYFLPFAFKGEAKTGYGGATQLAVKREWLEKVRMQAEDAFLHEVPILIAKFSGSRSDVRYFVILDFDAFNDVLEATETLYNENIELREKLENG</sequence>
<reference evidence="1" key="1">
    <citation type="journal article" date="2015" name="Nature">
        <title>Complex archaea that bridge the gap between prokaryotes and eukaryotes.</title>
        <authorList>
            <person name="Spang A."/>
            <person name="Saw J.H."/>
            <person name="Jorgensen S.L."/>
            <person name="Zaremba-Niedzwiedzka K."/>
            <person name="Martijn J."/>
            <person name="Lind A.E."/>
            <person name="van Eijk R."/>
            <person name="Schleper C."/>
            <person name="Guy L."/>
            <person name="Ettema T.J."/>
        </authorList>
    </citation>
    <scope>NUCLEOTIDE SEQUENCE</scope>
</reference>
<dbReference type="InterPro" id="IPR056931">
    <property type="entry name" value="D14-like"/>
</dbReference>
<comment type="caution">
    <text evidence="1">The sequence shown here is derived from an EMBL/GenBank/DDBJ whole genome shotgun (WGS) entry which is preliminary data.</text>
</comment>
<protein>
    <submittedName>
        <fullName evidence="1">Uncharacterized protein</fullName>
    </submittedName>
</protein>
<name>A0A0F9RAE8_9ZZZZ</name>
<dbReference type="Pfam" id="PF24608">
    <property type="entry name" value="PDDEXK_15"/>
    <property type="match status" value="1"/>
</dbReference>
<evidence type="ECO:0000313" key="1">
    <source>
        <dbReference type="EMBL" id="KKN14368.1"/>
    </source>
</evidence>
<accession>A0A0F9RAE8</accession>
<gene>
    <name evidence="1" type="ORF">LCGC14_0996730</name>
</gene>
<organism evidence="1">
    <name type="scientific">marine sediment metagenome</name>
    <dbReference type="NCBI Taxonomy" id="412755"/>
    <lineage>
        <taxon>unclassified sequences</taxon>
        <taxon>metagenomes</taxon>
        <taxon>ecological metagenomes</taxon>
    </lineage>
</organism>
<dbReference type="AlphaFoldDB" id="A0A0F9RAE8"/>
<proteinExistence type="predicted"/>
<dbReference type="EMBL" id="LAZR01003824">
    <property type="protein sequence ID" value="KKN14368.1"/>
    <property type="molecule type" value="Genomic_DNA"/>
</dbReference>